<dbReference type="Proteomes" id="UP001055658">
    <property type="component" value="Chromosome"/>
</dbReference>
<gene>
    <name evidence="1" type="ORF">MJO52_00790</name>
</gene>
<name>A0ABY4VE89_9GAMM</name>
<keyword evidence="2" id="KW-1185">Reference proteome</keyword>
<dbReference type="RefSeq" id="WP_252084115.1">
    <property type="nucleotide sequence ID" value="NZ_CP092418.1"/>
</dbReference>
<organism evidence="1 2">
    <name type="scientific">Microbulbifer variabilis</name>
    <dbReference type="NCBI Taxonomy" id="266805"/>
    <lineage>
        <taxon>Bacteria</taxon>
        <taxon>Pseudomonadati</taxon>
        <taxon>Pseudomonadota</taxon>
        <taxon>Gammaproteobacteria</taxon>
        <taxon>Cellvibrionales</taxon>
        <taxon>Microbulbiferaceae</taxon>
        <taxon>Microbulbifer</taxon>
    </lineage>
</organism>
<evidence type="ECO:0008006" key="3">
    <source>
        <dbReference type="Google" id="ProtNLM"/>
    </source>
</evidence>
<evidence type="ECO:0000313" key="2">
    <source>
        <dbReference type="Proteomes" id="UP001055658"/>
    </source>
</evidence>
<dbReference type="EMBL" id="CP092418">
    <property type="protein sequence ID" value="USD21711.1"/>
    <property type="molecule type" value="Genomic_DNA"/>
</dbReference>
<accession>A0ABY4VE89</accession>
<sequence length="211" mass="24897">MAKTQSKYGIFIIESLENGDYYDGKNLKEILKLSQIKCEYRYVHTREELSEAVKEFRQSNLRYLHLSCHANMDGIEVDNKIISNKELIEIFKGNIKKRRLFLSACKAGNRNMATVFINKCHGQSVIGTPINLRFDKAALFWPAFYHVINILDQEKMNKRSLTETIKRCVDLFDVPINYYHNINGQEKYLRRYKFRCNSITTERRILITKNI</sequence>
<proteinExistence type="predicted"/>
<evidence type="ECO:0000313" key="1">
    <source>
        <dbReference type="EMBL" id="USD21711.1"/>
    </source>
</evidence>
<reference evidence="1" key="1">
    <citation type="submission" date="2022-02" db="EMBL/GenBank/DDBJ databases">
        <title>Coral-associated bacteria.</title>
        <authorList>
            <person name="Tang K."/>
            <person name="Wang X."/>
        </authorList>
    </citation>
    <scope>NUCLEOTIDE SEQUENCE</scope>
    <source>
        <strain evidence="1">SCSIO 43006</strain>
    </source>
</reference>
<protein>
    <recommendedName>
        <fullName evidence="3">CHAT domain-containing protein</fullName>
    </recommendedName>
</protein>